<comment type="function">
    <text evidence="10">Part of an ABC transporter complex. Responsible for energy coupling to the transport system.</text>
</comment>
<gene>
    <name evidence="12" type="ORF">RVF87_07060</name>
</gene>
<evidence type="ECO:0000256" key="8">
    <source>
        <dbReference type="ARBA" id="ARBA00023136"/>
    </source>
</evidence>
<comment type="function">
    <text evidence="9">Probably part of an ABC transporter complex. Responsible for energy coupling to the transport system.</text>
</comment>
<dbReference type="SUPFAM" id="SSF52540">
    <property type="entry name" value="P-loop containing nucleoside triphosphate hydrolases"/>
    <property type="match status" value="1"/>
</dbReference>
<keyword evidence="8 10" id="KW-0472">Membrane</keyword>
<evidence type="ECO:0000256" key="10">
    <source>
        <dbReference type="RuleBase" id="RU364103"/>
    </source>
</evidence>
<name>A0ABZ2U528_9ACTN</name>
<comment type="subcellular location">
    <subcellularLocation>
        <location evidence="1 10">Cell membrane</location>
        <topology evidence="1 10">Peripheral membrane protein</topology>
    </subcellularLocation>
</comment>
<keyword evidence="4 10" id="KW-1003">Cell membrane</keyword>
<evidence type="ECO:0000256" key="6">
    <source>
        <dbReference type="ARBA" id="ARBA00022840"/>
    </source>
</evidence>
<keyword evidence="3 10" id="KW-0813">Transport</keyword>
<reference evidence="12 13" key="1">
    <citation type="journal article" date="2023" name="Virus Evol.">
        <title>Computational host range prediction-The good, the bad, and the ugly.</title>
        <authorList>
            <person name="Howell A.A."/>
            <person name="Versoza C.J."/>
            <person name="Pfeifer S.P."/>
        </authorList>
    </citation>
    <scope>NUCLEOTIDE SEQUENCE [LARGE SCALE GENOMIC DNA]</scope>
    <source>
        <strain evidence="12 13">1610/1b</strain>
    </source>
</reference>
<feature type="domain" description="ABC transporter" evidence="11">
    <location>
        <begin position="31"/>
        <end position="266"/>
    </location>
</feature>
<sequence>MAVRGHERWIARNVRSDIADDWSWVMGHRSLGGNNLSYHYSSGVEPLKDVTVDLTGGLRTALLGANGSGKTTLLRILAGSLAPAGGQVTVDGVPLQQDRRGLRSHRQTVQLVLQNPDDQLFSADVSHDIAFGPANLGLTPHEIMERVQETLSLLALEELAQRPTHELSYGERKRVTIAGAMAMKPCLLLLDEPTAGLDPAGVEEMFDALERLEQSGTTVILSTHDTSLAFGWADCVSVLESGYAHQGSTSAIFRDLELLQRARLRPPWPVDLMRELTSRTGIAEGRQVPRNAPDFARWIDEALARRPTQSGSQGGAR</sequence>
<evidence type="ECO:0000256" key="5">
    <source>
        <dbReference type="ARBA" id="ARBA00022741"/>
    </source>
</evidence>
<accession>A0ABZ2U528</accession>
<keyword evidence="5 10" id="KW-0547">Nucleotide-binding</keyword>
<protein>
    <recommendedName>
        <fullName evidence="10">ABC transporter ATP-binding protein</fullName>
    </recommendedName>
</protein>
<dbReference type="PROSITE" id="PS00211">
    <property type="entry name" value="ABC_TRANSPORTER_1"/>
    <property type="match status" value="1"/>
</dbReference>
<keyword evidence="6 10" id="KW-0067">ATP-binding</keyword>
<evidence type="ECO:0000256" key="3">
    <source>
        <dbReference type="ARBA" id="ARBA00022448"/>
    </source>
</evidence>
<dbReference type="EMBL" id="CP136137">
    <property type="protein sequence ID" value="WYY08808.1"/>
    <property type="molecule type" value="Genomic_DNA"/>
</dbReference>
<dbReference type="Gene3D" id="3.40.50.300">
    <property type="entry name" value="P-loop containing nucleotide triphosphate hydrolases"/>
    <property type="match status" value="1"/>
</dbReference>
<dbReference type="Pfam" id="PF00005">
    <property type="entry name" value="ABC_tran"/>
    <property type="match status" value="1"/>
</dbReference>
<evidence type="ECO:0000256" key="7">
    <source>
        <dbReference type="ARBA" id="ARBA00022967"/>
    </source>
</evidence>
<keyword evidence="13" id="KW-1185">Reference proteome</keyword>
<evidence type="ECO:0000313" key="13">
    <source>
        <dbReference type="Proteomes" id="UP001479933"/>
    </source>
</evidence>
<dbReference type="NCBIfam" id="TIGR01166">
    <property type="entry name" value="cbiO"/>
    <property type="match status" value="1"/>
</dbReference>
<dbReference type="InterPro" id="IPR005876">
    <property type="entry name" value="Co_trans_ATP-bd"/>
</dbReference>
<dbReference type="InterPro" id="IPR003439">
    <property type="entry name" value="ABC_transporter-like_ATP-bd"/>
</dbReference>
<evidence type="ECO:0000256" key="4">
    <source>
        <dbReference type="ARBA" id="ARBA00022475"/>
    </source>
</evidence>
<dbReference type="PROSITE" id="PS50893">
    <property type="entry name" value="ABC_TRANSPORTER_2"/>
    <property type="match status" value="1"/>
</dbReference>
<dbReference type="Proteomes" id="UP001479933">
    <property type="component" value="Chromosome"/>
</dbReference>
<dbReference type="PANTHER" id="PTHR43553">
    <property type="entry name" value="HEAVY METAL TRANSPORTER"/>
    <property type="match status" value="1"/>
</dbReference>
<dbReference type="InterPro" id="IPR050095">
    <property type="entry name" value="ECF_ABC_transporter_ATP-bd"/>
</dbReference>
<proteinExistence type="inferred from homology"/>
<keyword evidence="7" id="KW-1278">Translocase</keyword>
<organism evidence="12 13">
    <name type="scientific">Gordonia hydrophobica</name>
    <dbReference type="NCBI Taxonomy" id="40516"/>
    <lineage>
        <taxon>Bacteria</taxon>
        <taxon>Bacillati</taxon>
        <taxon>Actinomycetota</taxon>
        <taxon>Actinomycetes</taxon>
        <taxon>Mycobacteriales</taxon>
        <taxon>Gordoniaceae</taxon>
        <taxon>Gordonia</taxon>
    </lineage>
</organism>
<dbReference type="InterPro" id="IPR027417">
    <property type="entry name" value="P-loop_NTPase"/>
</dbReference>
<dbReference type="RefSeq" id="WP_307825463.1">
    <property type="nucleotide sequence ID" value="NZ_CP136137.1"/>
</dbReference>
<dbReference type="InterPro" id="IPR017871">
    <property type="entry name" value="ABC_transporter-like_CS"/>
</dbReference>
<evidence type="ECO:0000256" key="1">
    <source>
        <dbReference type="ARBA" id="ARBA00004202"/>
    </source>
</evidence>
<dbReference type="PANTHER" id="PTHR43553:SF24">
    <property type="entry name" value="ENERGY-COUPLING FACTOR TRANSPORTER ATP-BINDING PROTEIN ECFA1"/>
    <property type="match status" value="1"/>
</dbReference>
<dbReference type="GO" id="GO:0005524">
    <property type="term" value="F:ATP binding"/>
    <property type="evidence" value="ECO:0007669"/>
    <property type="project" value="UniProtKB-KW"/>
</dbReference>
<evidence type="ECO:0000313" key="12">
    <source>
        <dbReference type="EMBL" id="WYY08808.1"/>
    </source>
</evidence>
<dbReference type="SMART" id="SM00382">
    <property type="entry name" value="AAA"/>
    <property type="match status" value="1"/>
</dbReference>
<dbReference type="InterPro" id="IPR015856">
    <property type="entry name" value="ABC_transpr_CbiO/EcfA_su"/>
</dbReference>
<dbReference type="CDD" id="cd03225">
    <property type="entry name" value="ABC_cobalt_CbiO_domain1"/>
    <property type="match status" value="1"/>
</dbReference>
<evidence type="ECO:0000256" key="9">
    <source>
        <dbReference type="ARBA" id="ARBA00025157"/>
    </source>
</evidence>
<evidence type="ECO:0000256" key="2">
    <source>
        <dbReference type="ARBA" id="ARBA00005417"/>
    </source>
</evidence>
<dbReference type="InterPro" id="IPR003593">
    <property type="entry name" value="AAA+_ATPase"/>
</dbReference>
<evidence type="ECO:0000259" key="11">
    <source>
        <dbReference type="PROSITE" id="PS50893"/>
    </source>
</evidence>
<comment type="similarity">
    <text evidence="2 10">Belongs to the ABC transporter superfamily.</text>
</comment>